<keyword evidence="2" id="KW-0472">Membrane</keyword>
<feature type="region of interest" description="Disordered" evidence="1">
    <location>
        <begin position="1"/>
        <end position="28"/>
    </location>
</feature>
<evidence type="ECO:0000313" key="3">
    <source>
        <dbReference type="EMBL" id="NPU66014.1"/>
    </source>
</evidence>
<dbReference type="EMBL" id="JABFDN010000003">
    <property type="protein sequence ID" value="NPU66014.1"/>
    <property type="molecule type" value="Genomic_DNA"/>
</dbReference>
<keyword evidence="5" id="KW-1185">Reference proteome</keyword>
<evidence type="ECO:0000256" key="2">
    <source>
        <dbReference type="SAM" id="Phobius"/>
    </source>
</evidence>
<organism evidence="4 5">
    <name type="scientific">Bradyrhizobium aeschynomenes</name>
    <dbReference type="NCBI Taxonomy" id="2734909"/>
    <lineage>
        <taxon>Bacteria</taxon>
        <taxon>Pseudomonadati</taxon>
        <taxon>Pseudomonadota</taxon>
        <taxon>Alphaproteobacteria</taxon>
        <taxon>Hyphomicrobiales</taxon>
        <taxon>Nitrobacteraceae</taxon>
        <taxon>Bradyrhizobium</taxon>
    </lineage>
</organism>
<dbReference type="InterPro" id="IPR025515">
    <property type="entry name" value="DUF4403"/>
</dbReference>
<evidence type="ECO:0000313" key="5">
    <source>
        <dbReference type="Proteomes" id="UP000886476"/>
    </source>
</evidence>
<keyword evidence="2" id="KW-1133">Transmembrane helix</keyword>
<dbReference type="EMBL" id="JABFDN010000003">
    <property type="protein sequence ID" value="NPU66033.1"/>
    <property type="molecule type" value="Genomic_DNA"/>
</dbReference>
<feature type="transmembrane region" description="Helical" evidence="2">
    <location>
        <begin position="34"/>
        <end position="58"/>
    </location>
</feature>
<evidence type="ECO:0000313" key="4">
    <source>
        <dbReference type="EMBL" id="NPU66033.1"/>
    </source>
</evidence>
<sequence>MNLPTPRPDWQSRPHPLAPKTQRRQRRSPPRLRLILIGAAGLAAIVLIGIIVAEVFLFSGSTPAPQLAALPPLPPATRNSIIMAPVSISLAAIRDAAEKATPRNFSGKADNPVAQVLQNADIGWTVTRGAIAATGSQDTLSLATPLSGRLNVTGALSAKATGALGDAIGGLLGSDAAKQIGGINIKNLNATADIKGNVLIAMRPRLAASWYVEPNFSAQVNLGDTALTVAGARVNVPAQMKPVIDKTVNDQLNVLSERIRKDPTIRRTAQAQWARACRSVPLQGTAPGLPAVWLEVKPTRALAAQPVIDANAASITMGIEAETRVTAAETKPVCPFPEKITIIPPTAGGINVAVPIDVPFTELNKLVDSQLAGRTFPEDGSGPVAVTVKHATVVPSGNRLLISLQVKGKEKESFFGFGADATVHIWGRPMVDQAQQILRLSDLQLAVESDAAFGLLGAAARAAVPHLQRALLERSVVDLKPFADNVREKIANAIAELQKNENGIRVDTDVNNLALTDIAFDASMLRVIATAEGTLSVRVNSLPGL</sequence>
<reference evidence="4" key="1">
    <citation type="submission" date="2020-05" db="EMBL/GenBank/DDBJ databases">
        <title>Nod-independent and nitrogen-fixing Bradyrhizobium aeschynomene sp. nov. isolated from nodules of Aeschynomene indica.</title>
        <authorList>
            <person name="Zhang Z."/>
        </authorList>
    </citation>
    <scope>NUCLEOTIDE SEQUENCE</scope>
    <source>
        <strain evidence="4">83012</strain>
    </source>
</reference>
<comment type="caution">
    <text evidence="4">The sequence shown here is derived from an EMBL/GenBank/DDBJ whole genome shotgun (WGS) entry which is preliminary data.</text>
</comment>
<dbReference type="Proteomes" id="UP000886476">
    <property type="component" value="Unassembled WGS sequence"/>
</dbReference>
<protein>
    <submittedName>
        <fullName evidence="4">DUF4403 family protein</fullName>
    </submittedName>
</protein>
<evidence type="ECO:0000256" key="1">
    <source>
        <dbReference type="SAM" id="MobiDB-lite"/>
    </source>
</evidence>
<dbReference type="Pfam" id="PF14356">
    <property type="entry name" value="DUF4403"/>
    <property type="match status" value="1"/>
</dbReference>
<dbReference type="RefSeq" id="WP_172111080.1">
    <property type="nucleotide sequence ID" value="NZ_JABFDN010000003.1"/>
</dbReference>
<accession>A0ABX2CCT3</accession>
<keyword evidence="2" id="KW-0812">Transmembrane</keyword>
<proteinExistence type="predicted"/>
<name>A0ABX2CCT3_9BRAD</name>
<gene>
    <name evidence="3" type="ORF">HL667_13510</name>
    <name evidence="4" type="ORF">HL667_13605</name>
</gene>